<evidence type="ECO:0000256" key="7">
    <source>
        <dbReference type="PROSITE-ProRule" id="PRU00283"/>
    </source>
</evidence>
<name>A0AAW1P0S3_9CHLO</name>
<protein>
    <recommendedName>
        <fullName evidence="9">Kinesin motor domain-containing protein</fullName>
    </recommendedName>
</protein>
<evidence type="ECO:0000256" key="5">
    <source>
        <dbReference type="ARBA" id="ARBA00023054"/>
    </source>
</evidence>
<dbReference type="Gene3D" id="3.40.850.10">
    <property type="entry name" value="Kinesin motor domain"/>
    <property type="match status" value="1"/>
</dbReference>
<gene>
    <name evidence="10" type="ORF">WJX73_001495</name>
</gene>
<dbReference type="PROSITE" id="PS50067">
    <property type="entry name" value="KINESIN_MOTOR_2"/>
    <property type="match status" value="1"/>
</dbReference>
<dbReference type="GO" id="GO:0008017">
    <property type="term" value="F:microtubule binding"/>
    <property type="evidence" value="ECO:0007669"/>
    <property type="project" value="InterPro"/>
</dbReference>
<keyword evidence="6 7" id="KW-0505">Motor protein</keyword>
<sequence>MRAPSANPGMVLDEVGAFDSTGNVNVHSAYRSGGKVTPSPPSASSQGQPAPGSQKSTNVGASRKSGVFKWSKAPSEGGNSASESPKKGARNEFNANLRDSAVKVAVVVRPRLASEKQTKECVTVADAATVVVAARQNAAATDLANNSESSFQMDRAYHLNTVEVERQLFDELVQPIVDRVLTGFNGTVFAYGQTGSGKTFTMGTAASAAHMKTPKNHVGVIPRVVSSIFSGLPELKTRYSVSIWVEYVEIYADEIRDLLRSSDTPRAGTLVAIRESPARGTYIEGAERRSVQSEADVGDALEDGNARRAVGVHNLNEASSRSHALFTLHVEQRLLPTAPLGAGCHRFLRTKLHLVDLAGSERAKETGASGQTFSEGVQINKGLSALGNVISALTEVKRRPHIPYRDSKLTRLLQDSLGGNSETLMLACVGPTIPARDQTLNTLRYAARARNIHNHVGVTKYSADEEIAALRAALAEREAFIGQLQQQLATASPGATPMTGPQKLQQRVPNAKVAAPPNAKAGTPPPSSHGRNSRPGSSGNSTLSRASPAFR</sequence>
<reference evidence="10 11" key="1">
    <citation type="journal article" date="2024" name="Nat. Commun.">
        <title>Phylogenomics reveals the evolutionary origins of lichenization in chlorophyte algae.</title>
        <authorList>
            <person name="Puginier C."/>
            <person name="Libourel C."/>
            <person name="Otte J."/>
            <person name="Skaloud P."/>
            <person name="Haon M."/>
            <person name="Grisel S."/>
            <person name="Petersen M."/>
            <person name="Berrin J.G."/>
            <person name="Delaux P.M."/>
            <person name="Dal Grande F."/>
            <person name="Keller J."/>
        </authorList>
    </citation>
    <scope>NUCLEOTIDE SEQUENCE [LARGE SCALE GENOMIC DNA]</scope>
    <source>
        <strain evidence="10 11">SAG 2036</strain>
    </source>
</reference>
<dbReference type="InterPro" id="IPR027417">
    <property type="entry name" value="P-loop_NTPase"/>
</dbReference>
<keyword evidence="5" id="KW-0175">Coiled coil</keyword>
<accession>A0AAW1P0S3</accession>
<dbReference type="GO" id="GO:0007052">
    <property type="term" value="P:mitotic spindle organization"/>
    <property type="evidence" value="ECO:0007669"/>
    <property type="project" value="TreeGrafter"/>
</dbReference>
<dbReference type="AlphaFoldDB" id="A0AAW1P0S3"/>
<dbReference type="InterPro" id="IPR001752">
    <property type="entry name" value="Kinesin_motor_dom"/>
</dbReference>
<dbReference type="GO" id="GO:0003777">
    <property type="term" value="F:microtubule motor activity"/>
    <property type="evidence" value="ECO:0007669"/>
    <property type="project" value="InterPro"/>
</dbReference>
<dbReference type="InterPro" id="IPR036961">
    <property type="entry name" value="Kinesin_motor_dom_sf"/>
</dbReference>
<dbReference type="SMART" id="SM00129">
    <property type="entry name" value="KISc"/>
    <property type="match status" value="1"/>
</dbReference>
<dbReference type="PRINTS" id="PR00380">
    <property type="entry name" value="KINESINHEAVY"/>
</dbReference>
<feature type="domain" description="Kinesin motor" evidence="9">
    <location>
        <begin position="101"/>
        <end position="452"/>
    </location>
</feature>
<evidence type="ECO:0000313" key="11">
    <source>
        <dbReference type="Proteomes" id="UP001465755"/>
    </source>
</evidence>
<organism evidence="10 11">
    <name type="scientific">Symbiochloris irregularis</name>
    <dbReference type="NCBI Taxonomy" id="706552"/>
    <lineage>
        <taxon>Eukaryota</taxon>
        <taxon>Viridiplantae</taxon>
        <taxon>Chlorophyta</taxon>
        <taxon>core chlorophytes</taxon>
        <taxon>Trebouxiophyceae</taxon>
        <taxon>Trebouxiales</taxon>
        <taxon>Trebouxiaceae</taxon>
        <taxon>Symbiochloris</taxon>
    </lineage>
</organism>
<dbReference type="GO" id="GO:0005737">
    <property type="term" value="C:cytoplasm"/>
    <property type="evidence" value="ECO:0007669"/>
    <property type="project" value="UniProtKB-SubCell"/>
</dbReference>
<feature type="binding site" evidence="7">
    <location>
        <begin position="192"/>
        <end position="199"/>
    </location>
    <ligand>
        <name>ATP</name>
        <dbReference type="ChEBI" id="CHEBI:30616"/>
    </ligand>
</feature>
<feature type="compositionally biased region" description="Low complexity" evidence="8">
    <location>
        <begin position="528"/>
        <end position="541"/>
    </location>
</feature>
<evidence type="ECO:0000256" key="2">
    <source>
        <dbReference type="ARBA" id="ARBA00022490"/>
    </source>
</evidence>
<dbReference type="PANTHER" id="PTHR47969:SF15">
    <property type="entry name" value="CHROMOSOME-ASSOCIATED KINESIN KIF4A-RELATED"/>
    <property type="match status" value="1"/>
</dbReference>
<comment type="caution">
    <text evidence="10">The sequence shown here is derived from an EMBL/GenBank/DDBJ whole genome shotgun (WGS) entry which is preliminary data.</text>
</comment>
<feature type="region of interest" description="Disordered" evidence="8">
    <location>
        <begin position="491"/>
        <end position="551"/>
    </location>
</feature>
<feature type="compositionally biased region" description="Low complexity" evidence="8">
    <location>
        <begin position="42"/>
        <end position="54"/>
    </location>
</feature>
<dbReference type="EMBL" id="JALJOQ010000076">
    <property type="protein sequence ID" value="KAK9801369.1"/>
    <property type="molecule type" value="Genomic_DNA"/>
</dbReference>
<dbReference type="Pfam" id="PF00225">
    <property type="entry name" value="Kinesin"/>
    <property type="match status" value="1"/>
</dbReference>
<dbReference type="Proteomes" id="UP001465755">
    <property type="component" value="Unassembled WGS sequence"/>
</dbReference>
<feature type="region of interest" description="Disordered" evidence="8">
    <location>
        <begin position="1"/>
        <end position="94"/>
    </location>
</feature>
<evidence type="ECO:0000256" key="1">
    <source>
        <dbReference type="ARBA" id="ARBA00004496"/>
    </source>
</evidence>
<evidence type="ECO:0000256" key="6">
    <source>
        <dbReference type="ARBA" id="ARBA00023175"/>
    </source>
</evidence>
<keyword evidence="3 7" id="KW-0547">Nucleotide-binding</keyword>
<evidence type="ECO:0000313" key="10">
    <source>
        <dbReference type="EMBL" id="KAK9801369.1"/>
    </source>
</evidence>
<dbReference type="InterPro" id="IPR027640">
    <property type="entry name" value="Kinesin-like_fam"/>
</dbReference>
<keyword evidence="11" id="KW-1185">Reference proteome</keyword>
<dbReference type="GO" id="GO:0051231">
    <property type="term" value="P:spindle elongation"/>
    <property type="evidence" value="ECO:0007669"/>
    <property type="project" value="TreeGrafter"/>
</dbReference>
<comment type="subcellular location">
    <subcellularLocation>
        <location evidence="1">Cytoplasm</location>
    </subcellularLocation>
</comment>
<evidence type="ECO:0000256" key="4">
    <source>
        <dbReference type="ARBA" id="ARBA00022840"/>
    </source>
</evidence>
<dbReference type="SUPFAM" id="SSF52540">
    <property type="entry name" value="P-loop containing nucleoside triphosphate hydrolases"/>
    <property type="match status" value="1"/>
</dbReference>
<dbReference type="PANTHER" id="PTHR47969">
    <property type="entry name" value="CHROMOSOME-ASSOCIATED KINESIN KIF4A-RELATED"/>
    <property type="match status" value="1"/>
</dbReference>
<evidence type="ECO:0000256" key="3">
    <source>
        <dbReference type="ARBA" id="ARBA00022741"/>
    </source>
</evidence>
<comment type="similarity">
    <text evidence="7">Belongs to the TRAFAC class myosin-kinesin ATPase superfamily. Kinesin family.</text>
</comment>
<evidence type="ECO:0000256" key="8">
    <source>
        <dbReference type="SAM" id="MobiDB-lite"/>
    </source>
</evidence>
<dbReference type="GO" id="GO:0007018">
    <property type="term" value="P:microtubule-based movement"/>
    <property type="evidence" value="ECO:0007669"/>
    <property type="project" value="InterPro"/>
</dbReference>
<dbReference type="GO" id="GO:0005875">
    <property type="term" value="C:microtubule associated complex"/>
    <property type="evidence" value="ECO:0007669"/>
    <property type="project" value="TreeGrafter"/>
</dbReference>
<keyword evidence="4 7" id="KW-0067">ATP-binding</keyword>
<dbReference type="GO" id="GO:0005524">
    <property type="term" value="F:ATP binding"/>
    <property type="evidence" value="ECO:0007669"/>
    <property type="project" value="UniProtKB-UniRule"/>
</dbReference>
<evidence type="ECO:0000259" key="9">
    <source>
        <dbReference type="PROSITE" id="PS50067"/>
    </source>
</evidence>
<feature type="compositionally biased region" description="Low complexity" evidence="8">
    <location>
        <begin position="508"/>
        <end position="521"/>
    </location>
</feature>
<proteinExistence type="inferred from homology"/>
<keyword evidence="2" id="KW-0963">Cytoplasm</keyword>